<feature type="binding site" evidence="5">
    <location>
        <position position="287"/>
    </location>
    <ligand>
        <name>carbamoyl phosphate</name>
        <dbReference type="ChEBI" id="CHEBI:58228"/>
    </ligand>
</feature>
<evidence type="ECO:0000256" key="3">
    <source>
        <dbReference type="ARBA" id="ARBA00022679"/>
    </source>
</evidence>
<evidence type="ECO:0000313" key="9">
    <source>
        <dbReference type="EMBL" id="AEG19438.1"/>
    </source>
</evidence>
<dbReference type="OrthoDB" id="4696at2157"/>
<dbReference type="RefSeq" id="WP_013826937.1">
    <property type="nucleotide sequence ID" value="NC_015574.1"/>
</dbReference>
<dbReference type="GO" id="GO:0005737">
    <property type="term" value="C:cytoplasm"/>
    <property type="evidence" value="ECO:0007669"/>
    <property type="project" value="UniProtKB-SubCell"/>
</dbReference>
<evidence type="ECO:0000256" key="5">
    <source>
        <dbReference type="HAMAP-Rule" id="MF_01109"/>
    </source>
</evidence>
<evidence type="ECO:0000256" key="2">
    <source>
        <dbReference type="ARBA" id="ARBA00013007"/>
    </source>
</evidence>
<dbReference type="NCBIfam" id="TIGR00658">
    <property type="entry name" value="orni_carb_tr"/>
    <property type="match status" value="1"/>
</dbReference>
<dbReference type="InterPro" id="IPR006132">
    <property type="entry name" value="Asp/Orn_carbamoyltranf_P-bd"/>
</dbReference>
<dbReference type="Pfam" id="PF00185">
    <property type="entry name" value="OTCace"/>
    <property type="match status" value="1"/>
</dbReference>
<feature type="binding site" evidence="5">
    <location>
        <begin position="47"/>
        <end position="50"/>
    </location>
    <ligand>
        <name>carbamoyl phosphate</name>
        <dbReference type="ChEBI" id="CHEBI:58228"/>
    </ligand>
</feature>
<dbReference type="InterPro" id="IPR036901">
    <property type="entry name" value="Asp/Orn_carbamoylTrfase_sf"/>
</dbReference>
<keyword evidence="5" id="KW-0963">Cytoplasm</keyword>
<dbReference type="PRINTS" id="PR00102">
    <property type="entry name" value="OTCASE"/>
</dbReference>
<protein>
    <recommendedName>
        <fullName evidence="2 6">Ornithine carbamoyltransferase</fullName>
        <ecNumber evidence="2 6">2.1.3.3</ecNumber>
    </recommendedName>
</protein>
<dbReference type="InterPro" id="IPR006131">
    <property type="entry name" value="Asp_carbamoyltransf_Asp/Orn-bd"/>
</dbReference>
<feature type="binding site" evidence="5">
    <location>
        <begin position="223"/>
        <end position="224"/>
    </location>
    <ligand>
        <name>L-ornithine</name>
        <dbReference type="ChEBI" id="CHEBI:46911"/>
    </ligand>
</feature>
<gene>
    <name evidence="9" type="ordered locus">MSWAN_2437</name>
</gene>
<dbReference type="GO" id="GO:0042450">
    <property type="term" value="P:L-arginine biosynthetic process via ornithine"/>
    <property type="evidence" value="ECO:0007669"/>
    <property type="project" value="UniProtKB-UniRule"/>
</dbReference>
<keyword evidence="3 5" id="KW-0808">Transferase</keyword>
<dbReference type="PRINTS" id="PR00100">
    <property type="entry name" value="AOTCASE"/>
</dbReference>
<dbReference type="Pfam" id="PF02729">
    <property type="entry name" value="OTCace_N"/>
    <property type="match status" value="1"/>
</dbReference>
<feature type="binding site" evidence="5">
    <location>
        <position position="219"/>
    </location>
    <ligand>
        <name>L-ornithine</name>
        <dbReference type="ChEBI" id="CHEBI:46911"/>
    </ligand>
</feature>
<dbReference type="GeneID" id="10669970"/>
<dbReference type="PROSITE" id="PS00097">
    <property type="entry name" value="CARBAMOYLTRANSFERASE"/>
    <property type="match status" value="1"/>
</dbReference>
<feature type="domain" description="Aspartate/ornithine carbamoyltransferase Asp/Orn-binding" evidence="7">
    <location>
        <begin position="145"/>
        <end position="296"/>
    </location>
</feature>
<dbReference type="GO" id="GO:0004585">
    <property type="term" value="F:ornithine carbamoyltransferase activity"/>
    <property type="evidence" value="ECO:0007669"/>
    <property type="project" value="UniProtKB-UniRule"/>
</dbReference>
<organism evidence="9 10">
    <name type="scientific">Methanobacterium paludis (strain DSM 25820 / JCM 18151 / SWAN1)</name>
    <dbReference type="NCBI Taxonomy" id="868131"/>
    <lineage>
        <taxon>Archaea</taxon>
        <taxon>Methanobacteriati</taxon>
        <taxon>Methanobacteriota</taxon>
        <taxon>Methanomada group</taxon>
        <taxon>Methanobacteria</taxon>
        <taxon>Methanobacteriales</taxon>
        <taxon>Methanobacteriaceae</taxon>
        <taxon>Methanobacterium</taxon>
    </lineage>
</organism>
<dbReference type="HAMAP" id="MF_01109">
    <property type="entry name" value="OTCase"/>
    <property type="match status" value="1"/>
</dbReference>
<proteinExistence type="inferred from homology"/>
<dbReference type="HOGENOM" id="CLU_043846_3_2_2"/>
<comment type="subcellular location">
    <subcellularLocation>
        <location evidence="5">Cytoplasm</location>
    </subcellularLocation>
</comment>
<dbReference type="EC" id="2.1.3.3" evidence="2 6"/>
<feature type="binding site" evidence="5">
    <location>
        <position position="98"/>
    </location>
    <ligand>
        <name>carbamoyl phosphate</name>
        <dbReference type="ChEBI" id="CHEBI:58228"/>
    </ligand>
</feature>
<comment type="catalytic activity">
    <reaction evidence="4 5">
        <text>carbamoyl phosphate + L-ornithine = L-citrulline + phosphate + H(+)</text>
        <dbReference type="Rhea" id="RHEA:19513"/>
        <dbReference type="ChEBI" id="CHEBI:15378"/>
        <dbReference type="ChEBI" id="CHEBI:43474"/>
        <dbReference type="ChEBI" id="CHEBI:46911"/>
        <dbReference type="ChEBI" id="CHEBI:57743"/>
        <dbReference type="ChEBI" id="CHEBI:58228"/>
        <dbReference type="EC" id="2.1.3.3"/>
    </reaction>
</comment>
<reference evidence="9 10" key="1">
    <citation type="journal article" date="2014" name="Int. J. Syst. Evol. Microbiol.">
        <title>Methanobacterium paludis sp. nov. and a novel strain of Methanobacterium lacus isolated from northern peatlands.</title>
        <authorList>
            <person name="Cadillo-Quiroz H."/>
            <person name="Brauer S.L."/>
            <person name="Goodson N."/>
            <person name="Yavitt J.B."/>
            <person name="Zinder S.H."/>
        </authorList>
    </citation>
    <scope>NUCLEOTIDE SEQUENCE [LARGE SCALE GENOMIC DNA]</scope>
    <source>
        <strain evidence="10">DSM 25820 / JCM 18151 / SWAN1</strain>
    </source>
</reference>
<dbReference type="AlphaFoldDB" id="F6D6Y3"/>
<dbReference type="KEGG" id="mew:MSWAN_2437"/>
<feature type="domain" description="Aspartate/ornithine carbamoyltransferase carbamoyl-P binding" evidence="8">
    <location>
        <begin position="2"/>
        <end position="138"/>
    </location>
</feature>
<feature type="binding site" evidence="5">
    <location>
        <begin position="259"/>
        <end position="260"/>
    </location>
    <ligand>
        <name>carbamoyl phosphate</name>
        <dbReference type="ChEBI" id="CHEBI:58228"/>
    </ligand>
</feature>
<feature type="binding site" evidence="5">
    <location>
        <position position="74"/>
    </location>
    <ligand>
        <name>carbamoyl phosphate</name>
        <dbReference type="ChEBI" id="CHEBI:58228"/>
    </ligand>
</feature>
<dbReference type="FunFam" id="3.40.50.1370:FF:000008">
    <property type="entry name" value="Ornithine carbamoyltransferase"/>
    <property type="match status" value="1"/>
</dbReference>
<dbReference type="InterPro" id="IPR006130">
    <property type="entry name" value="Asp/Orn_carbamoylTrfase"/>
</dbReference>
<name>F6D6Y3_METPW</name>
<evidence type="ECO:0000259" key="7">
    <source>
        <dbReference type="Pfam" id="PF00185"/>
    </source>
</evidence>
<dbReference type="NCBIfam" id="NF001986">
    <property type="entry name" value="PRK00779.1"/>
    <property type="match status" value="1"/>
</dbReference>
<sequence>MKHLLSVTDVKENIFEILEQAEKFKKDPIMGEPLKSKTLAMIFQKASTRTRVSFEVAMFHLGGSGLYLSTEDLQLGRGEIIEDTARAMTRYVDGVMIRAKEHDDVVKFAEYSNVPVINGLTNVEHPCQALTDLLTIYENKGTYKVKLAFVGDGNNVCNSLLLAAALVGMDMTAVCPQGYEPDQEIFKQAQKYAEKSGSKIEITSNVSEGIKGADVVYTDVWVSMGDEEEASKREEDFKDYQVNMELLKHVKPDAIVMHCLPAIRGQEITDEVINCPQSVIWDQAENRMHTQKAVLYELLTDL</sequence>
<dbReference type="Gene3D" id="3.40.50.1370">
    <property type="entry name" value="Aspartate/ornithine carbamoyltransferase"/>
    <property type="match status" value="2"/>
</dbReference>
<dbReference type="STRING" id="868131.MSWAN_2437"/>
<dbReference type="PANTHER" id="PTHR45753">
    <property type="entry name" value="ORNITHINE CARBAMOYLTRANSFERASE, MITOCHONDRIAL"/>
    <property type="match status" value="1"/>
</dbReference>
<dbReference type="Proteomes" id="UP000009231">
    <property type="component" value="Chromosome"/>
</dbReference>
<dbReference type="SUPFAM" id="SSF53671">
    <property type="entry name" value="Aspartate/ornithine carbamoyltransferase"/>
    <property type="match status" value="1"/>
</dbReference>
<comment type="similarity">
    <text evidence="1 5">Belongs to the aspartate/ornithine carbamoyltransferase superfamily. OTCase family.</text>
</comment>
<dbReference type="GO" id="GO:0016597">
    <property type="term" value="F:amino acid binding"/>
    <property type="evidence" value="ECO:0007669"/>
    <property type="project" value="InterPro"/>
</dbReference>
<evidence type="ECO:0000256" key="1">
    <source>
        <dbReference type="ARBA" id="ARBA00007805"/>
    </source>
</evidence>
<dbReference type="eggNOG" id="arCOG00912">
    <property type="taxonomic scope" value="Archaea"/>
</dbReference>
<feature type="binding site" evidence="5">
    <location>
        <begin position="125"/>
        <end position="128"/>
    </location>
    <ligand>
        <name>carbamoyl phosphate</name>
        <dbReference type="ChEBI" id="CHEBI:58228"/>
    </ligand>
</feature>
<feature type="binding site" evidence="5">
    <location>
        <position position="155"/>
    </location>
    <ligand>
        <name>L-ornithine</name>
        <dbReference type="ChEBI" id="CHEBI:46911"/>
    </ligand>
</feature>
<evidence type="ECO:0000259" key="8">
    <source>
        <dbReference type="Pfam" id="PF02729"/>
    </source>
</evidence>
<evidence type="ECO:0000313" key="10">
    <source>
        <dbReference type="Proteomes" id="UP000009231"/>
    </source>
</evidence>
<dbReference type="InterPro" id="IPR024904">
    <property type="entry name" value="OTCase_ArgI"/>
</dbReference>
<dbReference type="GO" id="GO:0019240">
    <property type="term" value="P:citrulline biosynthetic process"/>
    <property type="evidence" value="ECO:0007669"/>
    <property type="project" value="TreeGrafter"/>
</dbReference>
<dbReference type="InterPro" id="IPR002292">
    <property type="entry name" value="Orn/put_carbamltrans"/>
</dbReference>
<evidence type="ECO:0000256" key="6">
    <source>
        <dbReference type="NCBIfam" id="TIGR00658"/>
    </source>
</evidence>
<keyword evidence="10" id="KW-1185">Reference proteome</keyword>
<dbReference type="PANTHER" id="PTHR45753:SF3">
    <property type="entry name" value="ORNITHINE TRANSCARBAMYLASE, MITOCHONDRIAL"/>
    <property type="match status" value="1"/>
</dbReference>
<dbReference type="EMBL" id="CP002772">
    <property type="protein sequence ID" value="AEG19438.1"/>
    <property type="molecule type" value="Genomic_DNA"/>
</dbReference>
<evidence type="ECO:0000256" key="4">
    <source>
        <dbReference type="ARBA" id="ARBA00048772"/>
    </source>
</evidence>
<accession>F6D6Y3</accession>